<dbReference type="GO" id="GO:0008233">
    <property type="term" value="F:peptidase activity"/>
    <property type="evidence" value="ECO:0007669"/>
    <property type="project" value="UniProtKB-KW"/>
</dbReference>
<feature type="region of interest" description="Disordered" evidence="1">
    <location>
        <begin position="61"/>
        <end position="156"/>
    </location>
</feature>
<feature type="compositionally biased region" description="Basic residues" evidence="1">
    <location>
        <begin position="133"/>
        <end position="151"/>
    </location>
</feature>
<dbReference type="GO" id="GO:0006508">
    <property type="term" value="P:proteolysis"/>
    <property type="evidence" value="ECO:0007669"/>
    <property type="project" value="UniProtKB-KW"/>
</dbReference>
<accession>A0A6J4SC24</accession>
<feature type="compositionally biased region" description="Basic and acidic residues" evidence="1">
    <location>
        <begin position="80"/>
        <end position="110"/>
    </location>
</feature>
<feature type="compositionally biased region" description="Basic and acidic residues" evidence="1">
    <location>
        <begin position="251"/>
        <end position="272"/>
    </location>
</feature>
<protein>
    <submittedName>
        <fullName evidence="2">Protease HtpX homolog</fullName>
    </submittedName>
</protein>
<sequence>GSIYLLRQGHRTASSDVDHDVVAGPRLRRPHGRARLFGLAHRARRHRRRCALRPAVLLLRSPRPARHGRPGGLPAGGSRAPRDDRAPLHPGGHPEAEGRRGLHAHAERVRPRAFAPACDGLRDHRDHGTAVPRRARRGHGPRAHPHRQPRRRDHDPGELLRLAGLDDHPVRLLLRRWPLRRRRLAGHPAADPRQRRGLRGLVLSHAGAVALPRVRGRPRRGDHHGPPERALQRAAEDRQRHGAHPEAGPPLERDGSLLHLPPRPEERPRELVLDPPADGAARGSARPARDPTAERAV</sequence>
<evidence type="ECO:0000256" key="1">
    <source>
        <dbReference type="SAM" id="MobiDB-lite"/>
    </source>
</evidence>
<name>A0A6J4SC24_9ACTN</name>
<feature type="non-terminal residue" evidence="2">
    <location>
        <position position="1"/>
    </location>
</feature>
<keyword evidence="2" id="KW-0645">Protease</keyword>
<reference evidence="2" key="1">
    <citation type="submission" date="2020-02" db="EMBL/GenBank/DDBJ databases">
        <authorList>
            <person name="Meier V. D."/>
        </authorList>
    </citation>
    <scope>NUCLEOTIDE SEQUENCE</scope>
    <source>
        <strain evidence="2">AVDCRST_MAG53</strain>
    </source>
</reference>
<gene>
    <name evidence="2" type="ORF">AVDCRST_MAG53-1443</name>
</gene>
<dbReference type="AlphaFoldDB" id="A0A6J4SC24"/>
<feature type="compositionally biased region" description="Basic and acidic residues" evidence="1">
    <location>
        <begin position="287"/>
        <end position="297"/>
    </location>
</feature>
<proteinExistence type="predicted"/>
<feature type="region of interest" description="Disordered" evidence="1">
    <location>
        <begin position="209"/>
        <end position="297"/>
    </location>
</feature>
<feature type="non-terminal residue" evidence="2">
    <location>
        <position position="297"/>
    </location>
</feature>
<evidence type="ECO:0000313" key="2">
    <source>
        <dbReference type="EMBL" id="CAA9491618.1"/>
    </source>
</evidence>
<keyword evidence="2" id="KW-0378">Hydrolase</keyword>
<feature type="compositionally biased region" description="Basic and acidic residues" evidence="1">
    <location>
        <begin position="223"/>
        <end position="244"/>
    </location>
</feature>
<dbReference type="EMBL" id="CADCVR010000044">
    <property type="protein sequence ID" value="CAA9491618.1"/>
    <property type="molecule type" value="Genomic_DNA"/>
</dbReference>
<organism evidence="2">
    <name type="scientific">uncultured Solirubrobacteraceae bacterium</name>
    <dbReference type="NCBI Taxonomy" id="1162706"/>
    <lineage>
        <taxon>Bacteria</taxon>
        <taxon>Bacillati</taxon>
        <taxon>Actinomycetota</taxon>
        <taxon>Thermoleophilia</taxon>
        <taxon>Solirubrobacterales</taxon>
        <taxon>Solirubrobacteraceae</taxon>
        <taxon>environmental samples</taxon>
    </lineage>
</organism>